<reference evidence="1 2" key="1">
    <citation type="submission" date="2007-06" db="EMBL/GenBank/DDBJ databases">
        <authorList>
            <person name="Shimkets L."/>
            <person name="Ferriera S."/>
            <person name="Johnson J."/>
            <person name="Kravitz S."/>
            <person name="Beeson K."/>
            <person name="Sutton G."/>
            <person name="Rogers Y.-H."/>
            <person name="Friedman R."/>
            <person name="Frazier M."/>
            <person name="Venter J.C."/>
        </authorList>
    </citation>
    <scope>NUCLEOTIDE SEQUENCE [LARGE SCALE GENOMIC DNA]</scope>
    <source>
        <strain evidence="1 2">SIR-1</strain>
    </source>
</reference>
<accession>A6G311</accession>
<dbReference type="RefSeq" id="WP_006971110.1">
    <property type="nucleotide sequence ID" value="NZ_ABCS01000016.1"/>
</dbReference>
<sequence>REAASVLLFRVYFVVALERRGLLYTKPVHAGKSLRGLVAAGEEAKDSPFLYLQDLTAAIRGGASPTRRRRQIPVAVKHASIFPVEGMGRVCKLPNYP</sequence>
<dbReference type="Proteomes" id="UP000005801">
    <property type="component" value="Unassembled WGS sequence"/>
</dbReference>
<dbReference type="AlphaFoldDB" id="A6G311"/>
<comment type="caution">
    <text evidence="1">The sequence shown here is derived from an EMBL/GenBank/DDBJ whole genome shotgun (WGS) entry which is preliminary data.</text>
</comment>
<protein>
    <submittedName>
        <fullName evidence="1">Uncharacterized protein</fullName>
    </submittedName>
</protein>
<dbReference type="EMBL" id="ABCS01000016">
    <property type="protein sequence ID" value="EDM79861.1"/>
    <property type="molecule type" value="Genomic_DNA"/>
</dbReference>
<gene>
    <name evidence="1" type="ORF">PPSIR1_32218</name>
</gene>
<proteinExistence type="predicted"/>
<evidence type="ECO:0000313" key="2">
    <source>
        <dbReference type="Proteomes" id="UP000005801"/>
    </source>
</evidence>
<keyword evidence="2" id="KW-1185">Reference proteome</keyword>
<organism evidence="1 2">
    <name type="scientific">Plesiocystis pacifica SIR-1</name>
    <dbReference type="NCBI Taxonomy" id="391625"/>
    <lineage>
        <taxon>Bacteria</taxon>
        <taxon>Pseudomonadati</taxon>
        <taxon>Myxococcota</taxon>
        <taxon>Polyangia</taxon>
        <taxon>Nannocystales</taxon>
        <taxon>Nannocystaceae</taxon>
        <taxon>Plesiocystis</taxon>
    </lineage>
</organism>
<name>A6G311_9BACT</name>
<evidence type="ECO:0000313" key="1">
    <source>
        <dbReference type="EMBL" id="EDM79861.1"/>
    </source>
</evidence>
<feature type="non-terminal residue" evidence="1">
    <location>
        <position position="1"/>
    </location>
</feature>